<feature type="transmembrane region" description="Helical" evidence="13">
    <location>
        <begin position="259"/>
        <end position="280"/>
    </location>
</feature>
<evidence type="ECO:0000256" key="12">
    <source>
        <dbReference type="ARBA" id="ARBA00023180"/>
    </source>
</evidence>
<evidence type="ECO:0000259" key="15">
    <source>
        <dbReference type="PROSITE" id="PS51384"/>
    </source>
</evidence>
<keyword evidence="3" id="KW-0813">Transport</keyword>
<dbReference type="PANTHER" id="PTHR32361">
    <property type="entry name" value="FERRIC/CUPRIC REDUCTASE TRANSMEMBRANE COMPONENT"/>
    <property type="match status" value="1"/>
</dbReference>
<keyword evidence="7" id="KW-0249">Electron transport</keyword>
<evidence type="ECO:0000256" key="3">
    <source>
        <dbReference type="ARBA" id="ARBA00022448"/>
    </source>
</evidence>
<evidence type="ECO:0000256" key="13">
    <source>
        <dbReference type="SAM" id="Phobius"/>
    </source>
</evidence>
<evidence type="ECO:0000256" key="9">
    <source>
        <dbReference type="ARBA" id="ARBA00023002"/>
    </source>
</evidence>
<dbReference type="Pfam" id="PF08030">
    <property type="entry name" value="NAD_binding_6"/>
    <property type="match status" value="1"/>
</dbReference>
<evidence type="ECO:0000256" key="11">
    <source>
        <dbReference type="ARBA" id="ARBA00023136"/>
    </source>
</evidence>
<dbReference type="InterPro" id="IPR013112">
    <property type="entry name" value="FAD-bd_8"/>
</dbReference>
<comment type="similarity">
    <text evidence="2">Belongs to the ferric reductase (FRE) family.</text>
</comment>
<accession>A0A0L0NNY9</accession>
<evidence type="ECO:0000256" key="4">
    <source>
        <dbReference type="ARBA" id="ARBA00022630"/>
    </source>
</evidence>
<dbReference type="VEuPathDB" id="FungiDB:QG37_08067"/>
<protein>
    <recommendedName>
        <fullName evidence="15">FAD-binding FR-type domain-containing protein</fullName>
    </recommendedName>
</protein>
<dbReference type="VEuPathDB" id="FungiDB:CJJ09_002386"/>
<dbReference type="GO" id="GO:0006826">
    <property type="term" value="P:iron ion transport"/>
    <property type="evidence" value="ECO:0007669"/>
    <property type="project" value="TreeGrafter"/>
</dbReference>
<keyword evidence="14" id="KW-0732">Signal</keyword>
<dbReference type="Proteomes" id="UP000037122">
    <property type="component" value="Unassembled WGS sequence"/>
</dbReference>
<feature type="transmembrane region" description="Helical" evidence="13">
    <location>
        <begin position="335"/>
        <end position="357"/>
    </location>
</feature>
<feature type="transmembrane region" description="Helical" evidence="13">
    <location>
        <begin position="146"/>
        <end position="169"/>
    </location>
</feature>
<evidence type="ECO:0000256" key="2">
    <source>
        <dbReference type="ARBA" id="ARBA00006278"/>
    </source>
</evidence>
<comment type="subcellular location">
    <subcellularLocation>
        <location evidence="1">Membrane</location>
        <topology evidence="1">Multi-pass membrane protein</topology>
    </subcellularLocation>
</comment>
<dbReference type="VEuPathDB" id="FungiDB:B9J08_000418"/>
<feature type="transmembrane region" description="Helical" evidence="13">
    <location>
        <begin position="364"/>
        <end position="382"/>
    </location>
</feature>
<dbReference type="VEuPathDB" id="FungiDB:CJI97_000418"/>
<feature type="domain" description="FAD-binding FR-type" evidence="15">
    <location>
        <begin position="398"/>
        <end position="516"/>
    </location>
</feature>
<dbReference type="InterPro" id="IPR013130">
    <property type="entry name" value="Fe3_Rdtase_TM_dom"/>
</dbReference>
<evidence type="ECO:0000256" key="7">
    <source>
        <dbReference type="ARBA" id="ARBA00022982"/>
    </source>
</evidence>
<dbReference type="EMBL" id="LGST01000066">
    <property type="protein sequence ID" value="KND95739.1"/>
    <property type="molecule type" value="Genomic_DNA"/>
</dbReference>
<dbReference type="InterPro" id="IPR051410">
    <property type="entry name" value="Ferric/Cupric_Reductase"/>
</dbReference>
<evidence type="ECO:0000256" key="6">
    <source>
        <dbReference type="ARBA" id="ARBA00022827"/>
    </source>
</evidence>
<gene>
    <name evidence="16" type="ORF">QG37_08067</name>
</gene>
<evidence type="ECO:0000256" key="8">
    <source>
        <dbReference type="ARBA" id="ARBA00022989"/>
    </source>
</evidence>
<evidence type="ECO:0000256" key="5">
    <source>
        <dbReference type="ARBA" id="ARBA00022692"/>
    </source>
</evidence>
<keyword evidence="5 13" id="KW-0812">Transmembrane</keyword>
<dbReference type="Gene3D" id="3.40.50.80">
    <property type="entry name" value="Nucleotide-binding domain of ferredoxin-NADP reductase (FNR) module"/>
    <property type="match status" value="1"/>
</dbReference>
<evidence type="ECO:0000256" key="14">
    <source>
        <dbReference type="SAM" id="SignalP"/>
    </source>
</evidence>
<keyword evidence="9" id="KW-0560">Oxidoreductase</keyword>
<name>A0A0L0NNY9_CANAR</name>
<dbReference type="GO" id="GO:0000293">
    <property type="term" value="F:ferric-chelate reductase activity"/>
    <property type="evidence" value="ECO:0007669"/>
    <property type="project" value="UniProtKB-ARBA"/>
</dbReference>
<dbReference type="SUPFAM" id="SSF52343">
    <property type="entry name" value="Ferredoxin reductase-like, C-terminal NADP-linked domain"/>
    <property type="match status" value="1"/>
</dbReference>
<keyword evidence="10" id="KW-0406">Ion transport</keyword>
<sequence>MNLLKLQLLFVAVVAASNYDTALGSTVFYECTELVPSIATFCENPYDYTCYCRNPNALATITGCFGSTAGTLKYGNSYLQTFCEEVQIPLSMDQIEEAYRNYTKYGYDTSRDKSYNQSEMATTPIKIPEANARLFRNSYRQVKNSLFFGSGAIAYWGFVVVASAVFNWVTALVPQSRHLFDVAVFKVVRRHLTMPALCGKRRTESFRAKWPLLEWLLPTRLETLVVVCFFWLLFILCAVDEKYIPAPWRKQNVVTHTLIADRTGIIATMLTPLMVLFAGRNSFLQFLTRWKSTTMMVFHRWIARMVVLLVLIHAICYTKVLKAQMRYASELSLDYLRYGIVALVCGGIICVQALLYFRRRWYDVFLAIHVVLAVFWVVGSWYHLAYVGYTQVMYAVFAVWAFDRLARFARLCYFGFPRARVTLVEDTLKVEIPKPKHWPTIAGGHIWVHFGLGLHFWQCHPFTFFESETEESTIVCCCKVKGGVTKALERKLCSLPGKQATLRVAVEGPYGAASPVERHSTVLFIAGGSGIPGIYSEANALWKKNGNRQSIKLLWIVRELRSLAMFIHELRALVKHGIETTVFVTRPEIHHGEELEKLFNTDSSSLADNQKEKDSIRDISIIERLQEELPHVEFTCGRPDMRHFVASEVELSPGSVAVVTCGHPLLVDDLRNIVIEQVKTSPKRVDFYEQLQVWA</sequence>
<dbReference type="PANTHER" id="PTHR32361:SF9">
    <property type="entry name" value="FERRIC REDUCTASE TRANSMEMBRANE COMPONENT 3-RELATED"/>
    <property type="match status" value="1"/>
</dbReference>
<feature type="transmembrane region" description="Helical" evidence="13">
    <location>
        <begin position="301"/>
        <end position="320"/>
    </location>
</feature>
<keyword evidence="8 13" id="KW-1133">Transmembrane helix</keyword>
<evidence type="ECO:0000256" key="1">
    <source>
        <dbReference type="ARBA" id="ARBA00004141"/>
    </source>
</evidence>
<dbReference type="GO" id="GO:0005886">
    <property type="term" value="C:plasma membrane"/>
    <property type="evidence" value="ECO:0007669"/>
    <property type="project" value="TreeGrafter"/>
</dbReference>
<dbReference type="SFLD" id="SFLDG01168">
    <property type="entry name" value="Ferric_reductase_subgroup_(FRE"/>
    <property type="match status" value="1"/>
</dbReference>
<feature type="signal peptide" evidence="14">
    <location>
        <begin position="1"/>
        <end position="24"/>
    </location>
</feature>
<dbReference type="Pfam" id="PF08022">
    <property type="entry name" value="FAD_binding_8"/>
    <property type="match status" value="1"/>
</dbReference>
<dbReference type="SFLD" id="SFLDS00052">
    <property type="entry name" value="Ferric_Reductase_Domain"/>
    <property type="match status" value="1"/>
</dbReference>
<dbReference type="GO" id="GO:0015677">
    <property type="term" value="P:copper ion import"/>
    <property type="evidence" value="ECO:0007669"/>
    <property type="project" value="TreeGrafter"/>
</dbReference>
<dbReference type="VEuPathDB" id="FungiDB:CJJ07_004182"/>
<dbReference type="VEuPathDB" id="FungiDB:CJI96_0001137"/>
<reference evidence="17" key="1">
    <citation type="journal article" date="2015" name="BMC Genomics">
        <title>Draft genome of a commonly misdiagnosed multidrug resistant pathogen Candida auris.</title>
        <authorList>
            <person name="Chatterjee S."/>
            <person name="Alampalli S.V."/>
            <person name="Nageshan R.K."/>
            <person name="Chettiar S.T."/>
            <person name="Joshi S."/>
            <person name="Tatu U.S."/>
        </authorList>
    </citation>
    <scope>NUCLEOTIDE SEQUENCE [LARGE SCALE GENOMIC DNA]</scope>
    <source>
        <strain evidence="17">6684</strain>
    </source>
</reference>
<dbReference type="InterPro" id="IPR017927">
    <property type="entry name" value="FAD-bd_FR_type"/>
</dbReference>
<proteinExistence type="inferred from homology"/>
<dbReference type="InterPro" id="IPR039261">
    <property type="entry name" value="FNR_nucleotide-bd"/>
</dbReference>
<keyword evidence="12" id="KW-0325">Glycoprotein</keyword>
<organism evidence="16 17">
    <name type="scientific">Candidozyma auris</name>
    <name type="common">Yeast</name>
    <name type="synonym">Candida auris</name>
    <dbReference type="NCBI Taxonomy" id="498019"/>
    <lineage>
        <taxon>Eukaryota</taxon>
        <taxon>Fungi</taxon>
        <taxon>Dikarya</taxon>
        <taxon>Ascomycota</taxon>
        <taxon>Saccharomycotina</taxon>
        <taxon>Pichiomycetes</taxon>
        <taxon>Metschnikowiaceae</taxon>
        <taxon>Candidozyma</taxon>
    </lineage>
</organism>
<dbReference type="AlphaFoldDB" id="A0A0L0NNY9"/>
<dbReference type="CDD" id="cd06186">
    <property type="entry name" value="NOX_Duox_like_FAD_NADP"/>
    <property type="match status" value="1"/>
</dbReference>
<feature type="transmembrane region" description="Helical" evidence="13">
    <location>
        <begin position="221"/>
        <end position="239"/>
    </location>
</feature>
<dbReference type="Pfam" id="PF01794">
    <property type="entry name" value="Ferric_reduct"/>
    <property type="match status" value="1"/>
</dbReference>
<keyword evidence="4" id="KW-0285">Flavoprotein</keyword>
<dbReference type="GO" id="GO:0006879">
    <property type="term" value="P:intracellular iron ion homeostasis"/>
    <property type="evidence" value="ECO:0007669"/>
    <property type="project" value="TreeGrafter"/>
</dbReference>
<dbReference type="InterPro" id="IPR013121">
    <property type="entry name" value="Fe_red_NAD-bd_6"/>
</dbReference>
<evidence type="ECO:0000313" key="16">
    <source>
        <dbReference type="EMBL" id="KND95739.1"/>
    </source>
</evidence>
<feature type="chain" id="PRO_5005545230" description="FAD-binding FR-type domain-containing protein" evidence="14">
    <location>
        <begin position="25"/>
        <end position="695"/>
    </location>
</feature>
<keyword evidence="11 13" id="KW-0472">Membrane</keyword>
<comment type="caution">
    <text evidence="16">The sequence shown here is derived from an EMBL/GenBank/DDBJ whole genome shotgun (WGS) entry which is preliminary data.</text>
</comment>
<dbReference type="PROSITE" id="PS51384">
    <property type="entry name" value="FAD_FR"/>
    <property type="match status" value="1"/>
</dbReference>
<evidence type="ECO:0000256" key="10">
    <source>
        <dbReference type="ARBA" id="ARBA00023065"/>
    </source>
</evidence>
<evidence type="ECO:0000313" key="17">
    <source>
        <dbReference type="Proteomes" id="UP000037122"/>
    </source>
</evidence>
<keyword evidence="6" id="KW-0274">FAD</keyword>